<dbReference type="Proteomes" id="UP001307889">
    <property type="component" value="Chromosome 8"/>
</dbReference>
<proteinExistence type="predicted"/>
<dbReference type="EMBL" id="AP028916">
    <property type="protein sequence ID" value="BES97154.1"/>
    <property type="molecule type" value="Genomic_DNA"/>
</dbReference>
<accession>A0ABN7B0P9</accession>
<gene>
    <name evidence="1" type="ORF">NTJ_09969</name>
</gene>
<evidence type="ECO:0000313" key="2">
    <source>
        <dbReference type="Proteomes" id="UP001307889"/>
    </source>
</evidence>
<evidence type="ECO:0000313" key="1">
    <source>
        <dbReference type="EMBL" id="BES97154.1"/>
    </source>
</evidence>
<name>A0ABN7B0P9_9HEMI</name>
<sequence>MPGLKSKNDRIVILTVQHPECPGQDLFLPGPLGRLMSAKKTRKKHETSNGWIVPVGPSTGSITFGKPGTVTSPEFSKNFLPSFSNFPEKARR</sequence>
<protein>
    <submittedName>
        <fullName evidence="1">Uncharacterized protein</fullName>
    </submittedName>
</protein>
<keyword evidence="2" id="KW-1185">Reference proteome</keyword>
<organism evidence="1 2">
    <name type="scientific">Nesidiocoris tenuis</name>
    <dbReference type="NCBI Taxonomy" id="355587"/>
    <lineage>
        <taxon>Eukaryota</taxon>
        <taxon>Metazoa</taxon>
        <taxon>Ecdysozoa</taxon>
        <taxon>Arthropoda</taxon>
        <taxon>Hexapoda</taxon>
        <taxon>Insecta</taxon>
        <taxon>Pterygota</taxon>
        <taxon>Neoptera</taxon>
        <taxon>Paraneoptera</taxon>
        <taxon>Hemiptera</taxon>
        <taxon>Heteroptera</taxon>
        <taxon>Panheteroptera</taxon>
        <taxon>Cimicomorpha</taxon>
        <taxon>Miridae</taxon>
        <taxon>Dicyphina</taxon>
        <taxon>Nesidiocoris</taxon>
    </lineage>
</organism>
<reference evidence="1 2" key="1">
    <citation type="submission" date="2023-09" db="EMBL/GenBank/DDBJ databases">
        <title>Nesidiocoris tenuis whole genome shotgun sequence.</title>
        <authorList>
            <person name="Shibata T."/>
            <person name="Shimoda M."/>
            <person name="Kobayashi T."/>
            <person name="Uehara T."/>
        </authorList>
    </citation>
    <scope>NUCLEOTIDE SEQUENCE [LARGE SCALE GENOMIC DNA]</scope>
    <source>
        <strain evidence="1 2">Japan</strain>
    </source>
</reference>